<reference evidence="2 3" key="1">
    <citation type="submission" date="2021-01" db="EMBL/GenBank/DDBJ databases">
        <title>Brevundimonas vitis sp. nov., an bacterium isolated from grape (Vitis vinifera).</title>
        <authorList>
            <person name="Jiang L."/>
            <person name="Lee J."/>
        </authorList>
    </citation>
    <scope>NUCLEOTIDE SEQUENCE [LARGE SCALE GENOMIC DNA]</scope>
    <source>
        <strain evidence="2 3">GRTSA-9</strain>
    </source>
</reference>
<evidence type="ECO:0000313" key="2">
    <source>
        <dbReference type="EMBL" id="QQQ19701.1"/>
    </source>
</evidence>
<proteinExistence type="predicted"/>
<evidence type="ECO:0000313" key="3">
    <source>
        <dbReference type="Proteomes" id="UP000595448"/>
    </source>
</evidence>
<dbReference type="Proteomes" id="UP000595448">
    <property type="component" value="Chromosome"/>
</dbReference>
<keyword evidence="1" id="KW-0812">Transmembrane</keyword>
<keyword evidence="1" id="KW-0472">Membrane</keyword>
<gene>
    <name evidence="2" type="ORF">JIP62_06330</name>
</gene>
<organism evidence="2 3">
    <name type="scientific">Brevundimonas vitisensis</name>
    <dbReference type="NCBI Taxonomy" id="2800818"/>
    <lineage>
        <taxon>Bacteria</taxon>
        <taxon>Pseudomonadati</taxon>
        <taxon>Pseudomonadota</taxon>
        <taxon>Alphaproteobacteria</taxon>
        <taxon>Caulobacterales</taxon>
        <taxon>Caulobacteraceae</taxon>
        <taxon>Brevundimonas</taxon>
    </lineage>
</organism>
<sequence length="60" mass="6924">MMWLDLILQGFLSGLGWWLSLVLVVALVVGVARLLNRRKDRKAHPMDADEEYQAWLDGAW</sequence>
<feature type="transmembrane region" description="Helical" evidence="1">
    <location>
        <begin position="15"/>
        <end position="35"/>
    </location>
</feature>
<protein>
    <submittedName>
        <fullName evidence="2">Uncharacterized protein</fullName>
    </submittedName>
</protein>
<name>A0ABX7BR40_9CAUL</name>
<evidence type="ECO:0000256" key="1">
    <source>
        <dbReference type="SAM" id="Phobius"/>
    </source>
</evidence>
<accession>A0ABX7BR40</accession>
<keyword evidence="1" id="KW-1133">Transmembrane helix</keyword>
<dbReference type="EMBL" id="CP067977">
    <property type="protein sequence ID" value="QQQ19701.1"/>
    <property type="molecule type" value="Genomic_DNA"/>
</dbReference>
<dbReference type="RefSeq" id="WP_201104054.1">
    <property type="nucleotide sequence ID" value="NZ_CP067977.1"/>
</dbReference>
<keyword evidence="3" id="KW-1185">Reference proteome</keyword>